<feature type="region of interest" description="Disordered" evidence="1">
    <location>
        <begin position="114"/>
        <end position="133"/>
    </location>
</feature>
<evidence type="ECO:0000313" key="3">
    <source>
        <dbReference type="Proteomes" id="UP001212499"/>
    </source>
</evidence>
<evidence type="ECO:0000256" key="1">
    <source>
        <dbReference type="SAM" id="MobiDB-lite"/>
    </source>
</evidence>
<organism evidence="2 3">
    <name type="scientific">Anabaenopsis arnoldii</name>
    <dbReference type="NCBI Taxonomy" id="2152938"/>
    <lineage>
        <taxon>Bacteria</taxon>
        <taxon>Bacillati</taxon>
        <taxon>Cyanobacteriota</taxon>
        <taxon>Cyanophyceae</taxon>
        <taxon>Nostocales</taxon>
        <taxon>Nodulariaceae</taxon>
        <taxon>Anabaenopsis</taxon>
    </lineage>
</organism>
<keyword evidence="3" id="KW-1185">Reference proteome</keyword>
<dbReference type="Proteomes" id="UP001212499">
    <property type="component" value="Unassembled WGS sequence"/>
</dbReference>
<dbReference type="EMBL" id="JAQMUH010000132">
    <property type="protein sequence ID" value="MDB9540309.1"/>
    <property type="molecule type" value="Genomic_DNA"/>
</dbReference>
<reference evidence="2 3" key="1">
    <citation type="submission" date="2023-01" db="EMBL/GenBank/DDBJ databases">
        <title>Genomes from the Australian National Cyanobacteria Reference Collection.</title>
        <authorList>
            <person name="Willis A."/>
            <person name="Lee E.M.F."/>
        </authorList>
    </citation>
    <scope>NUCLEOTIDE SEQUENCE [LARGE SCALE GENOMIC DNA]</scope>
    <source>
        <strain evidence="2 3">CS-1033</strain>
    </source>
</reference>
<evidence type="ECO:0000313" key="2">
    <source>
        <dbReference type="EMBL" id="MDB9540309.1"/>
    </source>
</evidence>
<proteinExistence type="predicted"/>
<comment type="caution">
    <text evidence="2">The sequence shown here is derived from an EMBL/GenBank/DDBJ whole genome shotgun (WGS) entry which is preliminary data.</text>
</comment>
<accession>A0ABT5ATT1</accession>
<protein>
    <submittedName>
        <fullName evidence="2">DUF3110 domain-containing protein</fullName>
    </submittedName>
</protein>
<dbReference type="RefSeq" id="WP_271733508.1">
    <property type="nucleotide sequence ID" value="NZ_JANQDP010000138.1"/>
</dbReference>
<name>A0ABT5ATT1_9CYAN</name>
<dbReference type="Pfam" id="PF11360">
    <property type="entry name" value="DUF3110"/>
    <property type="match status" value="1"/>
</dbReference>
<dbReference type="InterPro" id="IPR021503">
    <property type="entry name" value="DUF3110"/>
</dbReference>
<sequence length="145" mass="16447">MITPMRVFVLIFNVNTENEGIHSIRVADASASHSRGVRNKILMFESEDDALRFALLLEAQDFPTPTVEMLDAEEIKDFCESAGYEWEIIPANSDLIIPPEINLDHTDWQLSDASEDYRSQQVPPAAPEMSDSELEKIRRQLEGLL</sequence>
<gene>
    <name evidence="2" type="ORF">PN457_11670</name>
</gene>